<accession>A0ABD0VAQ8</accession>
<evidence type="ECO:0000256" key="1">
    <source>
        <dbReference type="SAM" id="MobiDB-lite"/>
    </source>
</evidence>
<organism evidence="2 3">
    <name type="scientific">Dendrobium thyrsiflorum</name>
    <name type="common">Pinecone-like raceme dendrobium</name>
    <name type="synonym">Orchid</name>
    <dbReference type="NCBI Taxonomy" id="117978"/>
    <lineage>
        <taxon>Eukaryota</taxon>
        <taxon>Viridiplantae</taxon>
        <taxon>Streptophyta</taxon>
        <taxon>Embryophyta</taxon>
        <taxon>Tracheophyta</taxon>
        <taxon>Spermatophyta</taxon>
        <taxon>Magnoliopsida</taxon>
        <taxon>Liliopsida</taxon>
        <taxon>Asparagales</taxon>
        <taxon>Orchidaceae</taxon>
        <taxon>Epidendroideae</taxon>
        <taxon>Malaxideae</taxon>
        <taxon>Dendrobiinae</taxon>
        <taxon>Dendrobium</taxon>
    </lineage>
</organism>
<dbReference type="EMBL" id="JANQDX010000007">
    <property type="protein sequence ID" value="KAL0921875.1"/>
    <property type="molecule type" value="Genomic_DNA"/>
</dbReference>
<evidence type="ECO:0000313" key="2">
    <source>
        <dbReference type="EMBL" id="KAL0921875.1"/>
    </source>
</evidence>
<protein>
    <submittedName>
        <fullName evidence="2">Uncharacterized protein</fullName>
    </submittedName>
</protein>
<dbReference type="Proteomes" id="UP001552299">
    <property type="component" value="Unassembled WGS sequence"/>
</dbReference>
<sequence length="126" mass="14327">MRAVSRTCVLGDQTSEGEERRKQSRASGSSRVRLRHIEVWGVRAKQRPSACKPGAKPSTKEDRTDEYEICRFSGEIAGCHDVDWTRLLMTSWSALLLPQLSRPSLPLFYLLHLAPPWFLAMPLEFA</sequence>
<keyword evidence="3" id="KW-1185">Reference proteome</keyword>
<reference evidence="2 3" key="1">
    <citation type="journal article" date="2024" name="Plant Biotechnol. J.">
        <title>Dendrobium thyrsiflorum genome and its molecular insights into genes involved in important horticultural traits.</title>
        <authorList>
            <person name="Chen B."/>
            <person name="Wang J.Y."/>
            <person name="Zheng P.J."/>
            <person name="Li K.L."/>
            <person name="Liang Y.M."/>
            <person name="Chen X.F."/>
            <person name="Zhang C."/>
            <person name="Zhao X."/>
            <person name="He X."/>
            <person name="Zhang G.Q."/>
            <person name="Liu Z.J."/>
            <person name="Xu Q."/>
        </authorList>
    </citation>
    <scope>NUCLEOTIDE SEQUENCE [LARGE SCALE GENOMIC DNA]</scope>
    <source>
        <strain evidence="2">GZMU011</strain>
    </source>
</reference>
<proteinExistence type="predicted"/>
<comment type="caution">
    <text evidence="2">The sequence shown here is derived from an EMBL/GenBank/DDBJ whole genome shotgun (WGS) entry which is preliminary data.</text>
</comment>
<dbReference type="AlphaFoldDB" id="A0ABD0VAQ8"/>
<feature type="region of interest" description="Disordered" evidence="1">
    <location>
        <begin position="1"/>
        <end position="31"/>
    </location>
</feature>
<evidence type="ECO:0000313" key="3">
    <source>
        <dbReference type="Proteomes" id="UP001552299"/>
    </source>
</evidence>
<name>A0ABD0VAQ8_DENTH</name>
<gene>
    <name evidence="2" type="ORF">M5K25_008989</name>
</gene>